<protein>
    <recommendedName>
        <fullName evidence="2 7">Flagellar motor switch protein FliN</fullName>
    </recommendedName>
</protein>
<dbReference type="NCBIfam" id="TIGR02480">
    <property type="entry name" value="fliN"/>
    <property type="match status" value="1"/>
</dbReference>
<dbReference type="Pfam" id="PF01052">
    <property type="entry name" value="FliMN_C"/>
    <property type="match status" value="1"/>
</dbReference>
<dbReference type="InterPro" id="IPR012826">
    <property type="entry name" value="FliN"/>
</dbReference>
<dbReference type="GO" id="GO:0006935">
    <property type="term" value="P:chemotaxis"/>
    <property type="evidence" value="ECO:0007669"/>
    <property type="project" value="UniProtKB-KW"/>
</dbReference>
<evidence type="ECO:0000256" key="4">
    <source>
        <dbReference type="ARBA" id="ARBA00022500"/>
    </source>
</evidence>
<evidence type="ECO:0000256" key="7">
    <source>
        <dbReference type="RuleBase" id="RU362074"/>
    </source>
</evidence>
<keyword evidence="9" id="KW-0282">Flagellum</keyword>
<evidence type="ECO:0000259" key="8">
    <source>
        <dbReference type="Pfam" id="PF01052"/>
    </source>
</evidence>
<dbReference type="EMBL" id="AMRI01000011">
    <property type="protein sequence ID" value="EKE73956.1"/>
    <property type="molecule type" value="Genomic_DNA"/>
</dbReference>
<gene>
    <name evidence="9" type="ORF">B3C1_09063</name>
</gene>
<evidence type="ECO:0000256" key="5">
    <source>
        <dbReference type="ARBA" id="ARBA00022779"/>
    </source>
</evidence>
<evidence type="ECO:0000313" key="10">
    <source>
        <dbReference type="Proteomes" id="UP000006755"/>
    </source>
</evidence>
<dbReference type="GO" id="GO:0005886">
    <property type="term" value="C:plasma membrane"/>
    <property type="evidence" value="ECO:0007669"/>
    <property type="project" value="UniProtKB-SubCell"/>
</dbReference>
<keyword evidence="6 7" id="KW-0472">Membrane</keyword>
<dbReference type="GO" id="GO:0071973">
    <property type="term" value="P:bacterial-type flagellum-dependent cell motility"/>
    <property type="evidence" value="ECO:0007669"/>
    <property type="project" value="UniProtKB-UniRule"/>
</dbReference>
<keyword evidence="10" id="KW-1185">Reference proteome</keyword>
<sequence>MTEQANMTNVLDEFGLEDGGLDALLGEDQQNAGQAKAPRDLALFRNIPVRLTLEVDSIDIALGDLLQLSQGEVLPLDKQAGAPMDVRVNGTLLAKAEVVVVDGKYGLRLTEVMDGLSLSSLSGHA</sequence>
<organism evidence="9 10">
    <name type="scientific">Gallaecimonas xiamenensis 3-C-1</name>
    <dbReference type="NCBI Taxonomy" id="745411"/>
    <lineage>
        <taxon>Bacteria</taxon>
        <taxon>Pseudomonadati</taxon>
        <taxon>Pseudomonadota</taxon>
        <taxon>Gammaproteobacteria</taxon>
        <taxon>Enterobacterales</taxon>
        <taxon>Gallaecimonadaceae</taxon>
        <taxon>Gallaecimonas</taxon>
    </lineage>
</organism>
<keyword evidence="9" id="KW-0969">Cilium</keyword>
<keyword evidence="7" id="KW-0975">Bacterial flagellum</keyword>
<accession>K2IUH6</accession>
<evidence type="ECO:0000256" key="2">
    <source>
        <dbReference type="ARBA" id="ARBA00021897"/>
    </source>
</evidence>
<dbReference type="PRINTS" id="PR00956">
    <property type="entry name" value="FLGMOTORFLIN"/>
</dbReference>
<keyword evidence="3 7" id="KW-1003">Cell membrane</keyword>
<proteinExistence type="inferred from homology"/>
<comment type="caution">
    <text evidence="9">The sequence shown here is derived from an EMBL/GenBank/DDBJ whole genome shotgun (WGS) entry which is preliminary data.</text>
</comment>
<dbReference type="InterPro" id="IPR036429">
    <property type="entry name" value="SpoA-like_sf"/>
</dbReference>
<reference evidence="9 10" key="1">
    <citation type="journal article" date="2012" name="J. Bacteriol.">
        <title>Genome Sequence of Gallaecimonas xiamenensis Type Strain 3-C-1.</title>
        <authorList>
            <person name="Lai Q."/>
            <person name="Wang L."/>
            <person name="Wang W."/>
            <person name="Shao Z."/>
        </authorList>
    </citation>
    <scope>NUCLEOTIDE SEQUENCE [LARGE SCALE GENOMIC DNA]</scope>
    <source>
        <strain evidence="9 10">3-C-1</strain>
    </source>
</reference>
<dbReference type="GO" id="GO:0003774">
    <property type="term" value="F:cytoskeletal motor activity"/>
    <property type="evidence" value="ECO:0007669"/>
    <property type="project" value="UniProtKB-UniRule"/>
</dbReference>
<feature type="domain" description="Flagellar motor switch protein FliN-like C-terminal" evidence="8">
    <location>
        <begin position="45"/>
        <end position="113"/>
    </location>
</feature>
<comment type="function">
    <text evidence="7">FliN is one of three proteins (FliG, FliN, FliM) that form the rotor-mounted switch complex (C ring), located at the base of the basal body. This complex interacts with the CheY and CheZ chemotaxis proteins, in addition to contacting components of the motor that determine the direction of flagellar rotation.</text>
</comment>
<evidence type="ECO:0000256" key="1">
    <source>
        <dbReference type="ARBA" id="ARBA00009226"/>
    </source>
</evidence>
<dbReference type="RefSeq" id="WP_008484357.1">
    <property type="nucleotide sequence ID" value="NZ_AMRI01000011.1"/>
</dbReference>
<dbReference type="PANTHER" id="PTHR43484">
    <property type="match status" value="1"/>
</dbReference>
<keyword evidence="9" id="KW-0966">Cell projection</keyword>
<dbReference type="eggNOG" id="COG1886">
    <property type="taxonomic scope" value="Bacteria"/>
</dbReference>
<dbReference type="Gene3D" id="2.30.330.10">
    <property type="entry name" value="SpoA-like"/>
    <property type="match status" value="1"/>
</dbReference>
<comment type="subcellular location">
    <subcellularLocation>
        <location evidence="7">Cell membrane</location>
        <topology evidence="7">Peripheral membrane protein</topology>
        <orientation evidence="7">Cytoplasmic side</orientation>
    </subcellularLocation>
    <subcellularLocation>
        <location evidence="7">Bacterial flagellum basal body</location>
    </subcellularLocation>
</comment>
<dbReference type="InterPro" id="IPR051469">
    <property type="entry name" value="FliN/MopA/SpaO"/>
</dbReference>
<dbReference type="SUPFAM" id="SSF101801">
    <property type="entry name" value="Surface presentation of antigens (SPOA)"/>
    <property type="match status" value="1"/>
</dbReference>
<dbReference type="InterPro" id="IPR001543">
    <property type="entry name" value="FliN-like_C"/>
</dbReference>
<comment type="similarity">
    <text evidence="1 7">Belongs to the FliN/MopA/SpaO family.</text>
</comment>
<dbReference type="InterPro" id="IPR001172">
    <property type="entry name" value="FliN_T3SS_HrcQb"/>
</dbReference>
<dbReference type="PANTHER" id="PTHR43484:SF1">
    <property type="entry name" value="FLAGELLAR MOTOR SWITCH PROTEIN FLIN"/>
    <property type="match status" value="1"/>
</dbReference>
<dbReference type="AlphaFoldDB" id="K2IUH6"/>
<keyword evidence="4 7" id="KW-0145">Chemotaxis</keyword>
<name>K2IUH6_9GAMM</name>
<evidence type="ECO:0000256" key="6">
    <source>
        <dbReference type="ARBA" id="ARBA00023136"/>
    </source>
</evidence>
<keyword evidence="5 7" id="KW-0283">Flagellar rotation</keyword>
<dbReference type="Proteomes" id="UP000006755">
    <property type="component" value="Unassembled WGS sequence"/>
</dbReference>
<dbReference type="STRING" id="745411.B3C1_09063"/>
<evidence type="ECO:0000256" key="3">
    <source>
        <dbReference type="ARBA" id="ARBA00022475"/>
    </source>
</evidence>
<evidence type="ECO:0000313" key="9">
    <source>
        <dbReference type="EMBL" id="EKE73956.1"/>
    </source>
</evidence>
<dbReference type="OrthoDB" id="9773459at2"/>
<dbReference type="GO" id="GO:0009425">
    <property type="term" value="C:bacterial-type flagellum basal body"/>
    <property type="evidence" value="ECO:0007669"/>
    <property type="project" value="UniProtKB-SubCell"/>
</dbReference>